<reference evidence="2" key="2">
    <citation type="submission" date="2014-07" db="EMBL/GenBank/DDBJ databases">
        <authorList>
            <person name="Hull J."/>
        </authorList>
    </citation>
    <scope>NUCLEOTIDE SEQUENCE</scope>
</reference>
<dbReference type="EMBL" id="GBHO01018972">
    <property type="protein sequence ID" value="JAG24632.1"/>
    <property type="molecule type" value="Transcribed_RNA"/>
</dbReference>
<evidence type="ECO:0000313" key="2">
    <source>
        <dbReference type="EMBL" id="JAG24632.1"/>
    </source>
</evidence>
<gene>
    <name evidence="2" type="primary">myoA_3</name>
    <name evidence="2" type="ORF">CM83_104100</name>
</gene>
<accession>A0A0A9XV25</accession>
<dbReference type="Pfam" id="PF03564">
    <property type="entry name" value="DUF1759"/>
    <property type="match status" value="1"/>
</dbReference>
<feature type="compositionally biased region" description="Polar residues" evidence="1">
    <location>
        <begin position="153"/>
        <end position="183"/>
    </location>
</feature>
<name>A0A0A9XV25_LYGHE</name>
<protein>
    <submittedName>
        <fullName evidence="2">Myosin-1</fullName>
    </submittedName>
</protein>
<feature type="non-terminal residue" evidence="2">
    <location>
        <position position="1"/>
    </location>
</feature>
<organism evidence="2">
    <name type="scientific">Lygus hesperus</name>
    <name type="common">Western plant bug</name>
    <dbReference type="NCBI Taxonomy" id="30085"/>
    <lineage>
        <taxon>Eukaryota</taxon>
        <taxon>Metazoa</taxon>
        <taxon>Ecdysozoa</taxon>
        <taxon>Arthropoda</taxon>
        <taxon>Hexapoda</taxon>
        <taxon>Insecta</taxon>
        <taxon>Pterygota</taxon>
        <taxon>Neoptera</taxon>
        <taxon>Paraneoptera</taxon>
        <taxon>Hemiptera</taxon>
        <taxon>Heteroptera</taxon>
        <taxon>Panheteroptera</taxon>
        <taxon>Cimicomorpha</taxon>
        <taxon>Miridae</taxon>
        <taxon>Mirini</taxon>
        <taxon>Lygus</taxon>
    </lineage>
</organism>
<feature type="non-terminal residue" evidence="2">
    <location>
        <position position="220"/>
    </location>
</feature>
<proteinExistence type="predicted"/>
<feature type="compositionally biased region" description="Low complexity" evidence="1">
    <location>
        <begin position="184"/>
        <end position="205"/>
    </location>
</feature>
<evidence type="ECO:0000256" key="1">
    <source>
        <dbReference type="SAM" id="MobiDB-lite"/>
    </source>
</evidence>
<sequence>GPYTGATKLTYLRSLLSGPPLKLIESFQFTDRDYLLAYRQLQIRYASTRILAVHYLNKIYDFSPLKGDGYADLQTYLEVFDSNYAAFLNLDLQNHHDFAMCHFALRQLSSNTRLLFERSLQDVDTLPTFDQLIRFVRDQCKLKELTRMEFRKSTSSSGTPSKVNTKKCTSSPRYTSSQTFFTETVSPSSDMSEPSTSTSTPISKPVGISPPICPCCQGKH</sequence>
<dbReference type="InterPro" id="IPR005312">
    <property type="entry name" value="DUF1759"/>
</dbReference>
<reference evidence="2" key="1">
    <citation type="journal article" date="2014" name="PLoS ONE">
        <title>Transcriptome-Based Identification of ABC Transporters in the Western Tarnished Plant Bug Lygus hesperus.</title>
        <authorList>
            <person name="Hull J.J."/>
            <person name="Chaney K."/>
            <person name="Geib S.M."/>
            <person name="Fabrick J.A."/>
            <person name="Brent C.S."/>
            <person name="Walsh D."/>
            <person name="Lavine L.C."/>
        </authorList>
    </citation>
    <scope>NUCLEOTIDE SEQUENCE</scope>
</reference>
<feature type="region of interest" description="Disordered" evidence="1">
    <location>
        <begin position="151"/>
        <end position="205"/>
    </location>
</feature>
<dbReference type="AlphaFoldDB" id="A0A0A9XV25"/>